<dbReference type="GO" id="GO:0006405">
    <property type="term" value="P:RNA export from nucleus"/>
    <property type="evidence" value="ECO:0007669"/>
    <property type="project" value="TreeGrafter"/>
</dbReference>
<dbReference type="AlphaFoldDB" id="A7TR71"/>
<comment type="subcellular location">
    <subcellularLocation>
        <location evidence="1">Nucleus</location>
    </subcellularLocation>
</comment>
<dbReference type="FunCoup" id="A7TR71">
    <property type="interactions" value="253"/>
</dbReference>
<protein>
    <recommendedName>
        <fullName evidence="7">Nucleoporin NUP1</fullName>
    </recommendedName>
</protein>
<feature type="region of interest" description="Disordered" evidence="4">
    <location>
        <begin position="55"/>
        <end position="74"/>
    </location>
</feature>
<feature type="region of interest" description="Disordered" evidence="4">
    <location>
        <begin position="422"/>
        <end position="504"/>
    </location>
</feature>
<accession>A7TR71</accession>
<dbReference type="Proteomes" id="UP000000267">
    <property type="component" value="Unassembled WGS sequence"/>
</dbReference>
<sequence>MTTVESPTSGKRSFSATIIDFFKRPSSRNQNLSGDNKGDQYSSLKFDSVVGEEYENGKTIQSNNRNDNTGINERKNLNHIRKARLLGSSSQNDNGYASNSKWDNSVFLYEADSTDGSVVSRPPVLPILPIQRLKLLRQKQYWRQRLNNYNGMNPSLRRSSHGLQVNLKTPILSQTPTKENEKSAVVLNKNASSKLLNNSKTWSGEFEYDLNDFKNEPITSKQISTATTSKAIPDLSSTTPLKMKTNISKESDSSLDLNTAQKSLLLNGLKPPKSSVNNISFEVKKSGSVLKNNKPELNVLPTMGFDFIKDTETPSKNTVKASVKPVNMSEPALPLHKHREDPDEIEDEGLRRKKRSHLSADATKPSFSFSKPESTSVIPGFGQEMKAESTAIKPSFSFGKIAQDSDKPQPSLKMGINITPITEKETTPTPSFSFKNPEPATEEDKKLPISFGLSSDDKKEAPKSTLNFGGISNENKEVPVESSFNISTKPNETKGNGEASTTPSFLFNSNQAQDQQEKTTKPVLSFGTNVVAKETESTKATFKFGIAAVEKKEEPAKPSISFGLGASNSKEATTKPLVSFGLNAAKDKEDTQKPSFSFNASQDSKETTPTTSSFMFGKKPEAENTDDVPATIGKSTIEAPQASAPSFNFVGATSKTSESTTSGEGTKPFQFGSGSNIITESKELGISFENKETGSKTTDFAFNKAPSTNAQSIVPGGPTSGFSLGTNKAVTNFNPLSSNIASSTTSTNPLLSNNLTSNPLLSNNNASSGFKFEKKPLAKPSIGNGFGNSLSNPVTNTPSSFNFGGANNIPPVNSAGGPSAFNNTFNQFNGTNANNNNSMMFNGNNGMNTPMGMANPVATTGTTAPMNAFNPSSQINMKFGNTGNVNPVNIFSGHNQAQIPVPTQSPLQVFGGPGAGMNGNDMPSSNNQQAMMGNMQNLPVGRKLARMRQHRR</sequence>
<organism evidence="6">
    <name type="scientific">Vanderwaltozyma polyspora (strain ATCC 22028 / DSM 70294 / BCRC 21397 / CBS 2163 / NBRC 10782 / NRRL Y-8283 / UCD 57-17)</name>
    <name type="common">Kluyveromyces polysporus</name>
    <dbReference type="NCBI Taxonomy" id="436907"/>
    <lineage>
        <taxon>Eukaryota</taxon>
        <taxon>Fungi</taxon>
        <taxon>Dikarya</taxon>
        <taxon>Ascomycota</taxon>
        <taxon>Saccharomycotina</taxon>
        <taxon>Saccharomycetes</taxon>
        <taxon>Saccharomycetales</taxon>
        <taxon>Saccharomycetaceae</taxon>
        <taxon>Vanderwaltozyma</taxon>
    </lineage>
</organism>
<keyword evidence="2" id="KW-0813">Transport</keyword>
<reference evidence="5 6" key="1">
    <citation type="journal article" date="2007" name="Proc. Natl. Acad. Sci. U.S.A.">
        <title>Independent sorting-out of thousands of duplicated gene pairs in two yeast species descended from a whole-genome duplication.</title>
        <authorList>
            <person name="Scannell D.R."/>
            <person name="Frank A.C."/>
            <person name="Conant G.C."/>
            <person name="Byrne K.P."/>
            <person name="Woolfit M."/>
            <person name="Wolfe K.H."/>
        </authorList>
    </citation>
    <scope>NUCLEOTIDE SEQUENCE [LARGE SCALE GENOMIC DNA]</scope>
    <source>
        <strain evidence="6">ATCC 22028 / DSM 70294 / BCRC 21397 / CBS 2163 / NBRC 10782 / NRRL Y-8283 / UCD 57-17</strain>
    </source>
</reference>
<dbReference type="PANTHER" id="PTHR23193:SF23">
    <property type="entry name" value="NUCLEAR PORE COMPLEX PROTEIN NUP153"/>
    <property type="match status" value="1"/>
</dbReference>
<dbReference type="RefSeq" id="XP_001643097.1">
    <property type="nucleotide sequence ID" value="XM_001643047.1"/>
</dbReference>
<dbReference type="GeneID" id="5543300"/>
<feature type="compositionally biased region" description="Polar residues" evidence="4">
    <location>
        <begin position="365"/>
        <end position="375"/>
    </location>
</feature>
<dbReference type="HOGENOM" id="CLU_316464_0_0_1"/>
<feature type="compositionally biased region" description="Polar residues" evidence="4">
    <location>
        <begin position="593"/>
        <end position="614"/>
    </location>
</feature>
<evidence type="ECO:0000313" key="5">
    <source>
        <dbReference type="EMBL" id="EDO15239.1"/>
    </source>
</evidence>
<keyword evidence="6" id="KW-1185">Reference proteome</keyword>
<dbReference type="InParanoid" id="A7TR71"/>
<feature type="region of interest" description="Disordered" evidence="4">
    <location>
        <begin position="328"/>
        <end position="375"/>
    </location>
</feature>
<keyword evidence="3" id="KW-0539">Nucleus</keyword>
<proteinExistence type="predicted"/>
<feature type="compositionally biased region" description="Low complexity" evidence="4">
    <location>
        <begin position="653"/>
        <end position="667"/>
    </location>
</feature>
<feature type="region of interest" description="Disordered" evidence="4">
    <location>
        <begin position="586"/>
        <end position="626"/>
    </location>
</feature>
<feature type="compositionally biased region" description="Polar residues" evidence="4">
    <location>
        <begin position="464"/>
        <end position="473"/>
    </location>
</feature>
<dbReference type="GO" id="GO:0017056">
    <property type="term" value="F:structural constituent of nuclear pore"/>
    <property type="evidence" value="ECO:0007669"/>
    <property type="project" value="TreeGrafter"/>
</dbReference>
<dbReference type="OMA" id="YGTENTE"/>
<dbReference type="OrthoDB" id="4070102at2759"/>
<evidence type="ECO:0000313" key="6">
    <source>
        <dbReference type="Proteomes" id="UP000000267"/>
    </source>
</evidence>
<feature type="region of interest" description="Disordered" evidence="4">
    <location>
        <begin position="653"/>
        <end position="675"/>
    </location>
</feature>
<feature type="compositionally biased region" description="Polar residues" evidence="4">
    <location>
        <begin position="482"/>
        <end position="504"/>
    </location>
</feature>
<evidence type="ECO:0000256" key="4">
    <source>
        <dbReference type="SAM" id="MobiDB-lite"/>
    </source>
</evidence>
<evidence type="ECO:0008006" key="7">
    <source>
        <dbReference type="Google" id="ProtNLM"/>
    </source>
</evidence>
<dbReference type="PANTHER" id="PTHR23193">
    <property type="entry name" value="NUCLEAR PORE COMPLEX PROTEIN NUP"/>
    <property type="match status" value="1"/>
</dbReference>
<dbReference type="GO" id="GO:0006606">
    <property type="term" value="P:protein import into nucleus"/>
    <property type="evidence" value="ECO:0007669"/>
    <property type="project" value="TreeGrafter"/>
</dbReference>
<dbReference type="STRING" id="436907.A7TR71"/>
<feature type="compositionally biased region" description="Polar residues" evidence="4">
    <location>
        <begin position="58"/>
        <end position="71"/>
    </location>
</feature>
<gene>
    <name evidence="5" type="ORF">Kpol_1029p13</name>
</gene>
<evidence type="ECO:0000256" key="1">
    <source>
        <dbReference type="ARBA" id="ARBA00004123"/>
    </source>
</evidence>
<dbReference type="EMBL" id="DS480471">
    <property type="protein sequence ID" value="EDO15239.1"/>
    <property type="molecule type" value="Genomic_DNA"/>
</dbReference>
<name>A7TR71_VANPO</name>
<evidence type="ECO:0000256" key="2">
    <source>
        <dbReference type="ARBA" id="ARBA00022448"/>
    </source>
</evidence>
<dbReference type="PhylomeDB" id="A7TR71"/>
<evidence type="ECO:0000256" key="3">
    <source>
        <dbReference type="ARBA" id="ARBA00023242"/>
    </source>
</evidence>
<dbReference type="InterPro" id="IPR026054">
    <property type="entry name" value="Nucleoporin"/>
</dbReference>
<dbReference type="KEGG" id="vpo:Kpol_1029p13"/>
<dbReference type="GO" id="GO:0008139">
    <property type="term" value="F:nuclear localization sequence binding"/>
    <property type="evidence" value="ECO:0007669"/>
    <property type="project" value="TreeGrafter"/>
</dbReference>
<dbReference type="eggNOG" id="KOG4719">
    <property type="taxonomic scope" value="Eukaryota"/>
</dbReference>
<dbReference type="GO" id="GO:0005643">
    <property type="term" value="C:nuclear pore"/>
    <property type="evidence" value="ECO:0007669"/>
    <property type="project" value="TreeGrafter"/>
</dbReference>